<dbReference type="PROSITE" id="PS50111">
    <property type="entry name" value="CHEMOTAXIS_TRANSDUC_2"/>
    <property type="match status" value="1"/>
</dbReference>
<dbReference type="InterPro" id="IPR003660">
    <property type="entry name" value="HAMP_dom"/>
</dbReference>
<feature type="domain" description="Methyl-accepting transducer" evidence="7">
    <location>
        <begin position="322"/>
        <end position="551"/>
    </location>
</feature>
<dbReference type="InterPro" id="IPR004090">
    <property type="entry name" value="Chemotax_Me-accpt_rcpt"/>
</dbReference>
<proteinExistence type="inferred from homology"/>
<dbReference type="EMBL" id="JACIEC010000002">
    <property type="protein sequence ID" value="MBB4143994.1"/>
    <property type="molecule type" value="Genomic_DNA"/>
</dbReference>
<evidence type="ECO:0000256" key="1">
    <source>
        <dbReference type="ARBA" id="ARBA00004370"/>
    </source>
</evidence>
<feature type="domain" description="HAMP" evidence="8">
    <location>
        <begin position="272"/>
        <end position="317"/>
    </location>
</feature>
<dbReference type="PRINTS" id="PR00260">
    <property type="entry name" value="CHEMTRNSDUCR"/>
</dbReference>
<keyword evidence="10" id="KW-1185">Reference proteome</keyword>
<dbReference type="GO" id="GO:0006935">
    <property type="term" value="P:chemotaxis"/>
    <property type="evidence" value="ECO:0007669"/>
    <property type="project" value="UniProtKB-KW"/>
</dbReference>
<evidence type="ECO:0000256" key="2">
    <source>
        <dbReference type="ARBA" id="ARBA00022500"/>
    </source>
</evidence>
<evidence type="ECO:0000256" key="4">
    <source>
        <dbReference type="PROSITE-ProRule" id="PRU00284"/>
    </source>
</evidence>
<dbReference type="SMART" id="SM00283">
    <property type="entry name" value="MA"/>
    <property type="match status" value="1"/>
</dbReference>
<dbReference type="GO" id="GO:0004888">
    <property type="term" value="F:transmembrane signaling receptor activity"/>
    <property type="evidence" value="ECO:0007669"/>
    <property type="project" value="InterPro"/>
</dbReference>
<dbReference type="Pfam" id="PF00672">
    <property type="entry name" value="HAMP"/>
    <property type="match status" value="2"/>
</dbReference>
<sequence>MFKSKSVRMQVMLPSLALIAIGSIALSGYSVWSQAEAQREMFDRKVNLTASMTTAGASTALWQFDKGLAKETFDPATTDADFRAAVVMDETGKTFFSSGENAAVAAAASHAAKPGAITEDSPLNFSVIALKHTEEGKEMTIGKMVLAFDSTAVMQGIWASLLGQAAIAGLTLLGSAIALLFLLRGITDPLLALSTVMKKLSSGALQTEVPNQDRADEIGEMSRAVQYFKQSVQQATQLQEDAEQNRSQAEEDRRLKAEAEKQRMQSMAQANQALARGLSALSHGDLTVQIEERFTQEYEELRTNFNQAVAQLRQTLSVVVSSAMNIDAGTQNIASNTNDLSRRTEQQAASLEETAAALDEITANLSSSLHRTEDARRVATEANQNAMRSGAVVAQAVEAMSRIESSATQISNIIGVIDDIAFQTNLLALNAGVEAARAGEAGKGFAVVAQEVRELAQRSANAAREIKVLIQNSTNEVEAGVRLVSDTGAALSSIGQLIVSINDHVGAIAISAREQSTGLAEINTAVNHMDQSTQQNAAMVEETSAASTALAHEAARLRDLVVQFSLESPGAAARNRYAA</sequence>
<evidence type="ECO:0000256" key="6">
    <source>
        <dbReference type="SAM" id="Phobius"/>
    </source>
</evidence>
<organism evidence="9 10">
    <name type="scientific">Rhizobium rhizoryzae</name>
    <dbReference type="NCBI Taxonomy" id="451876"/>
    <lineage>
        <taxon>Bacteria</taxon>
        <taxon>Pseudomonadati</taxon>
        <taxon>Pseudomonadota</taxon>
        <taxon>Alphaproteobacteria</taxon>
        <taxon>Hyphomicrobiales</taxon>
        <taxon>Rhizobiaceae</taxon>
        <taxon>Rhizobium/Agrobacterium group</taxon>
        <taxon>Rhizobium</taxon>
    </lineage>
</organism>
<dbReference type="Gene3D" id="1.10.287.950">
    <property type="entry name" value="Methyl-accepting chemotaxis protein"/>
    <property type="match status" value="1"/>
</dbReference>
<reference evidence="9 10" key="1">
    <citation type="submission" date="2020-08" db="EMBL/GenBank/DDBJ databases">
        <title>Genomic Encyclopedia of Type Strains, Phase IV (KMG-IV): sequencing the most valuable type-strain genomes for metagenomic binning, comparative biology and taxonomic classification.</title>
        <authorList>
            <person name="Goeker M."/>
        </authorList>
    </citation>
    <scope>NUCLEOTIDE SEQUENCE [LARGE SCALE GENOMIC DNA]</scope>
    <source>
        <strain evidence="9 10">DSM 29514</strain>
    </source>
</reference>
<dbReference type="RefSeq" id="WP_165134616.1">
    <property type="nucleotide sequence ID" value="NZ_CP049250.1"/>
</dbReference>
<dbReference type="CDD" id="cd06225">
    <property type="entry name" value="HAMP"/>
    <property type="match status" value="1"/>
</dbReference>
<feature type="transmembrane region" description="Helical" evidence="6">
    <location>
        <begin position="157"/>
        <end position="183"/>
    </location>
</feature>
<evidence type="ECO:0000313" key="10">
    <source>
        <dbReference type="Proteomes" id="UP000519897"/>
    </source>
</evidence>
<comment type="similarity">
    <text evidence="3">Belongs to the methyl-accepting chemotaxis (MCP) protein family.</text>
</comment>
<protein>
    <submittedName>
        <fullName evidence="9">Methyl-accepting chemotaxis protein</fullName>
    </submittedName>
</protein>
<evidence type="ECO:0000259" key="7">
    <source>
        <dbReference type="PROSITE" id="PS50111"/>
    </source>
</evidence>
<dbReference type="FunFam" id="1.10.287.950:FF:000001">
    <property type="entry name" value="Methyl-accepting chemotaxis sensory transducer"/>
    <property type="match status" value="1"/>
</dbReference>
<feature type="region of interest" description="Disordered" evidence="5">
    <location>
        <begin position="238"/>
        <end position="258"/>
    </location>
</feature>
<dbReference type="GO" id="GO:0016020">
    <property type="term" value="C:membrane"/>
    <property type="evidence" value="ECO:0007669"/>
    <property type="project" value="UniProtKB-SubCell"/>
</dbReference>
<keyword evidence="4" id="KW-0807">Transducer</keyword>
<dbReference type="InterPro" id="IPR051310">
    <property type="entry name" value="MCP_chemotaxis"/>
</dbReference>
<dbReference type="GO" id="GO:0007165">
    <property type="term" value="P:signal transduction"/>
    <property type="evidence" value="ECO:0007669"/>
    <property type="project" value="UniProtKB-KW"/>
</dbReference>
<feature type="domain" description="HAMP" evidence="8">
    <location>
        <begin position="184"/>
        <end position="237"/>
    </location>
</feature>
<keyword evidence="2" id="KW-0145">Chemotaxis</keyword>
<dbReference type="PANTHER" id="PTHR43531:SF11">
    <property type="entry name" value="METHYL-ACCEPTING CHEMOTAXIS PROTEIN 3"/>
    <property type="match status" value="1"/>
</dbReference>
<evidence type="ECO:0000256" key="3">
    <source>
        <dbReference type="ARBA" id="ARBA00029447"/>
    </source>
</evidence>
<dbReference type="SUPFAM" id="SSF158472">
    <property type="entry name" value="HAMP domain-like"/>
    <property type="match status" value="1"/>
</dbReference>
<dbReference type="SMART" id="SM00304">
    <property type="entry name" value="HAMP"/>
    <property type="match status" value="2"/>
</dbReference>
<keyword evidence="6" id="KW-1133">Transmembrane helix</keyword>
<dbReference type="PROSITE" id="PS50885">
    <property type="entry name" value="HAMP"/>
    <property type="match status" value="2"/>
</dbReference>
<dbReference type="Gene3D" id="1.10.8.500">
    <property type="entry name" value="HAMP domain in histidine kinase"/>
    <property type="match status" value="1"/>
</dbReference>
<dbReference type="SUPFAM" id="SSF58104">
    <property type="entry name" value="Methyl-accepting chemotaxis protein (MCP) signaling domain"/>
    <property type="match status" value="1"/>
</dbReference>
<dbReference type="PANTHER" id="PTHR43531">
    <property type="entry name" value="PROTEIN ICFG"/>
    <property type="match status" value="1"/>
</dbReference>
<keyword evidence="6" id="KW-0472">Membrane</keyword>
<dbReference type="AlphaFoldDB" id="A0A7W6LGI9"/>
<accession>A0A7W6LGI9</accession>
<dbReference type="Pfam" id="PF00015">
    <property type="entry name" value="MCPsignal"/>
    <property type="match status" value="1"/>
</dbReference>
<dbReference type="CDD" id="cd11386">
    <property type="entry name" value="MCP_signal"/>
    <property type="match status" value="1"/>
</dbReference>
<comment type="caution">
    <text evidence="9">The sequence shown here is derived from an EMBL/GenBank/DDBJ whole genome shotgun (WGS) entry which is preliminary data.</text>
</comment>
<name>A0A7W6LGI9_9HYPH</name>
<gene>
    <name evidence="9" type="ORF">GGQ72_002546</name>
</gene>
<evidence type="ECO:0000313" key="9">
    <source>
        <dbReference type="EMBL" id="MBB4143994.1"/>
    </source>
</evidence>
<dbReference type="InterPro" id="IPR004089">
    <property type="entry name" value="MCPsignal_dom"/>
</dbReference>
<dbReference type="Proteomes" id="UP000519897">
    <property type="component" value="Unassembled WGS sequence"/>
</dbReference>
<evidence type="ECO:0000259" key="8">
    <source>
        <dbReference type="PROSITE" id="PS50885"/>
    </source>
</evidence>
<comment type="subcellular location">
    <subcellularLocation>
        <location evidence="1">Membrane</location>
    </subcellularLocation>
</comment>
<keyword evidence="6" id="KW-0812">Transmembrane</keyword>
<feature type="compositionally biased region" description="Basic and acidic residues" evidence="5">
    <location>
        <begin position="248"/>
        <end position="258"/>
    </location>
</feature>
<evidence type="ECO:0000256" key="5">
    <source>
        <dbReference type="SAM" id="MobiDB-lite"/>
    </source>
</evidence>